<keyword evidence="6 9" id="KW-1133">Transmembrane helix</keyword>
<comment type="function">
    <text evidence="9">Vacuolar Fe(2+) uptake transporter.</text>
</comment>
<reference evidence="10 11" key="1">
    <citation type="journal article" date="2018" name="Nat. Genet.">
        <title>The Rosa genome provides new insights in the design of modern roses.</title>
        <authorList>
            <person name="Bendahmane M."/>
        </authorList>
    </citation>
    <scope>NUCLEOTIDE SEQUENCE [LARGE SCALE GENOMIC DNA]</scope>
    <source>
        <strain evidence="11">cv. Old Blush</strain>
    </source>
</reference>
<evidence type="ECO:0000256" key="8">
    <source>
        <dbReference type="ARBA" id="ARBA00044464"/>
    </source>
</evidence>
<evidence type="ECO:0000256" key="6">
    <source>
        <dbReference type="ARBA" id="ARBA00022989"/>
    </source>
</evidence>
<evidence type="ECO:0000256" key="3">
    <source>
        <dbReference type="ARBA" id="ARBA00022496"/>
    </source>
</evidence>
<dbReference type="GO" id="GO:0005774">
    <property type="term" value="C:vacuolar membrane"/>
    <property type="evidence" value="ECO:0007669"/>
    <property type="project" value="UniProtKB-SubCell"/>
</dbReference>
<dbReference type="PANTHER" id="PTHR31851">
    <property type="entry name" value="FE(2+)/MN(2+) TRANSPORTER PCL1"/>
    <property type="match status" value="1"/>
</dbReference>
<gene>
    <name evidence="10" type="ORF">RchiOBHm_Chr1g0352071</name>
</gene>
<comment type="similarity">
    <text evidence="2 9">Belongs to the CCC1 family.</text>
</comment>
<comment type="subcellular location">
    <subcellularLocation>
        <location evidence="1 9">Vacuole membrane</location>
        <topology evidence="1 9">Multi-pass membrane protein</topology>
    </subcellularLocation>
</comment>
<dbReference type="GO" id="GO:0005384">
    <property type="term" value="F:manganese ion transmembrane transporter activity"/>
    <property type="evidence" value="ECO:0007669"/>
    <property type="project" value="InterPro"/>
</dbReference>
<comment type="caution">
    <text evidence="10">The sequence shown here is derived from an EMBL/GenBank/DDBJ whole genome shotgun (WGS) entry which is preliminary data.</text>
</comment>
<protein>
    <recommendedName>
        <fullName evidence="9">Vacuolar iron transporter</fullName>
    </recommendedName>
</protein>
<keyword evidence="9" id="KW-0813">Transport</keyword>
<comment type="catalytic activity">
    <reaction evidence="8">
        <text>Fe(2+)(in) = Fe(2+)(out)</text>
        <dbReference type="Rhea" id="RHEA:28486"/>
        <dbReference type="ChEBI" id="CHEBI:29033"/>
    </reaction>
    <physiologicalReaction direction="left-to-right" evidence="8">
        <dbReference type="Rhea" id="RHEA:28487"/>
    </physiologicalReaction>
</comment>
<name>A0A2P6SGI8_ROSCH</name>
<keyword evidence="3" id="KW-0410">Iron transport</keyword>
<dbReference type="OrthoDB" id="73465at2759"/>
<dbReference type="Proteomes" id="UP000238479">
    <property type="component" value="Chromosome 1"/>
</dbReference>
<dbReference type="OMA" id="PWKGEYA"/>
<dbReference type="STRING" id="74649.A0A2P6SGI8"/>
<proteinExistence type="inferred from homology"/>
<evidence type="ECO:0000256" key="2">
    <source>
        <dbReference type="ARBA" id="ARBA00007049"/>
    </source>
</evidence>
<feature type="transmembrane region" description="Helical" evidence="9">
    <location>
        <begin position="209"/>
        <end position="228"/>
    </location>
</feature>
<accession>A0A2P6SGI8</accession>
<dbReference type="InterPro" id="IPR008217">
    <property type="entry name" value="Ccc1_fam"/>
</dbReference>
<dbReference type="GO" id="GO:0140315">
    <property type="term" value="F:iron ion sequestering activity"/>
    <property type="evidence" value="ECO:0007669"/>
    <property type="project" value="UniProtKB-UniRule"/>
</dbReference>
<evidence type="ECO:0000256" key="1">
    <source>
        <dbReference type="ARBA" id="ARBA00004128"/>
    </source>
</evidence>
<comment type="caution">
    <text evidence="9">Lacks conserved residue(s) required for the propagation of feature annotation.</text>
</comment>
<dbReference type="Pfam" id="PF01988">
    <property type="entry name" value="VIT1"/>
    <property type="match status" value="1"/>
</dbReference>
<keyword evidence="5 9" id="KW-0812">Transmembrane</keyword>
<dbReference type="AlphaFoldDB" id="A0A2P6SGI8"/>
<dbReference type="EMBL" id="PDCK01000039">
    <property type="protein sequence ID" value="PRQ57782.1"/>
    <property type="molecule type" value="Genomic_DNA"/>
</dbReference>
<keyword evidence="7 9" id="KW-0472">Membrane</keyword>
<dbReference type="Gramene" id="PRQ57782">
    <property type="protein sequence ID" value="PRQ57782"/>
    <property type="gene ID" value="RchiOBHm_Chr1g0352071"/>
</dbReference>
<keyword evidence="3" id="KW-0408">Iron</keyword>
<evidence type="ECO:0000256" key="4">
    <source>
        <dbReference type="ARBA" id="ARBA00022554"/>
    </source>
</evidence>
<keyword evidence="4 9" id="KW-0926">Vacuole</keyword>
<keyword evidence="11" id="KW-1185">Reference proteome</keyword>
<evidence type="ECO:0000256" key="7">
    <source>
        <dbReference type="ARBA" id="ARBA00023136"/>
    </source>
</evidence>
<evidence type="ECO:0000256" key="9">
    <source>
        <dbReference type="RuleBase" id="RU369115"/>
    </source>
</evidence>
<sequence>MAAEEANSSTSLLDPVVVDDIEEDRESFDNGATSSRPKEPWKGEYAKSILYAGLDAIVTCFSLISSISASRLTSADVLVLGFANLVADGISMGVGDFLSSSGEKDVAAKEMAVTEWDVTNHGSLEKMELLQKYQALGMDVDDAAKVVSIFAKYNDILVHEKMMAHGRLPPEEAEKPWKNGLVTFAAFLVFGTAPLLSFIVLIPFTNSDLVKFVGACILSALALTLLGIAKAKIAGQNYAFSVVVTLFNGAAAAAAAYAVGWTLKNIAGLDG</sequence>
<evidence type="ECO:0000313" key="11">
    <source>
        <dbReference type="Proteomes" id="UP000238479"/>
    </source>
</evidence>
<evidence type="ECO:0000313" key="10">
    <source>
        <dbReference type="EMBL" id="PRQ57782.1"/>
    </source>
</evidence>
<organism evidence="10 11">
    <name type="scientific">Rosa chinensis</name>
    <name type="common">China rose</name>
    <dbReference type="NCBI Taxonomy" id="74649"/>
    <lineage>
        <taxon>Eukaryota</taxon>
        <taxon>Viridiplantae</taxon>
        <taxon>Streptophyta</taxon>
        <taxon>Embryophyta</taxon>
        <taxon>Tracheophyta</taxon>
        <taxon>Spermatophyta</taxon>
        <taxon>Magnoliopsida</taxon>
        <taxon>eudicotyledons</taxon>
        <taxon>Gunneridae</taxon>
        <taxon>Pentapetalae</taxon>
        <taxon>rosids</taxon>
        <taxon>fabids</taxon>
        <taxon>Rosales</taxon>
        <taxon>Rosaceae</taxon>
        <taxon>Rosoideae</taxon>
        <taxon>Rosoideae incertae sedis</taxon>
        <taxon>Rosa</taxon>
    </lineage>
</organism>
<feature type="transmembrane region" description="Helical" evidence="9">
    <location>
        <begin position="240"/>
        <end position="263"/>
    </location>
</feature>
<keyword evidence="9" id="KW-0406">Ion transport</keyword>
<dbReference type="GO" id="GO:0005381">
    <property type="term" value="F:iron ion transmembrane transporter activity"/>
    <property type="evidence" value="ECO:0007669"/>
    <property type="project" value="UniProtKB-UniRule"/>
</dbReference>
<evidence type="ECO:0000256" key="5">
    <source>
        <dbReference type="ARBA" id="ARBA00022692"/>
    </source>
</evidence>
<dbReference type="GO" id="GO:0030026">
    <property type="term" value="P:intracellular manganese ion homeostasis"/>
    <property type="evidence" value="ECO:0007669"/>
    <property type="project" value="InterPro"/>
</dbReference>
<feature type="transmembrane region" description="Helical" evidence="9">
    <location>
        <begin position="181"/>
        <end position="203"/>
    </location>
</feature>